<feature type="region of interest" description="Disordered" evidence="1">
    <location>
        <begin position="87"/>
        <end position="106"/>
    </location>
</feature>
<evidence type="ECO:0000313" key="2">
    <source>
        <dbReference type="EMBL" id="EJT79973.1"/>
    </source>
</evidence>
<protein>
    <submittedName>
        <fullName evidence="2 3">Uncharacterized protein</fullName>
    </submittedName>
</protein>
<dbReference type="EnsemblFungi" id="EJT79973">
    <property type="protein sequence ID" value="EJT79973"/>
    <property type="gene ID" value="GGTG_05055"/>
</dbReference>
<feature type="region of interest" description="Disordered" evidence="1">
    <location>
        <begin position="49"/>
        <end position="71"/>
    </location>
</feature>
<dbReference type="GeneID" id="20345513"/>
<dbReference type="EMBL" id="GL385396">
    <property type="protein sequence ID" value="EJT79973.1"/>
    <property type="molecule type" value="Genomic_DNA"/>
</dbReference>
<reference evidence="2" key="3">
    <citation type="submission" date="2010-09" db="EMBL/GenBank/DDBJ databases">
        <title>Annotation of Gaeumannomyces graminis var. tritici R3-111a-1.</title>
        <authorList>
            <consortium name="The Broad Institute Genome Sequencing Platform"/>
            <person name="Ma L.-J."/>
            <person name="Dead R."/>
            <person name="Young S.K."/>
            <person name="Zeng Q."/>
            <person name="Gargeya S."/>
            <person name="Fitzgerald M."/>
            <person name="Haas B."/>
            <person name="Abouelleil A."/>
            <person name="Alvarado L."/>
            <person name="Arachchi H.M."/>
            <person name="Berlin A."/>
            <person name="Brown A."/>
            <person name="Chapman S.B."/>
            <person name="Chen Z."/>
            <person name="Dunbar C."/>
            <person name="Freedman E."/>
            <person name="Gearin G."/>
            <person name="Gellesch M."/>
            <person name="Goldberg J."/>
            <person name="Griggs A."/>
            <person name="Gujja S."/>
            <person name="Heiman D."/>
            <person name="Howarth C."/>
            <person name="Larson L."/>
            <person name="Lui A."/>
            <person name="MacDonald P.J.P."/>
            <person name="Mehta T."/>
            <person name="Montmayeur A."/>
            <person name="Murphy C."/>
            <person name="Neiman D."/>
            <person name="Pearson M."/>
            <person name="Priest M."/>
            <person name="Roberts A."/>
            <person name="Saif S."/>
            <person name="Shea T."/>
            <person name="Shenoy N."/>
            <person name="Sisk P."/>
            <person name="Stolte C."/>
            <person name="Sykes S."/>
            <person name="Yandava C."/>
            <person name="Wortman J."/>
            <person name="Nusbaum C."/>
            <person name="Birren B."/>
        </authorList>
    </citation>
    <scope>NUCLEOTIDE SEQUENCE</scope>
    <source>
        <strain evidence="2">R3-111a-1</strain>
    </source>
</reference>
<evidence type="ECO:0000256" key="1">
    <source>
        <dbReference type="SAM" id="MobiDB-lite"/>
    </source>
</evidence>
<accession>J3NUU9</accession>
<dbReference type="HOGENOM" id="CLU_1992791_0_0_1"/>
<proteinExistence type="predicted"/>
<gene>
    <name evidence="3" type="primary">20345513</name>
    <name evidence="2" type="ORF">GGTG_05055</name>
</gene>
<dbReference type="VEuPathDB" id="FungiDB:GGTG_05055"/>
<feature type="compositionally biased region" description="Polar residues" evidence="1">
    <location>
        <begin position="53"/>
        <end position="69"/>
    </location>
</feature>
<name>J3NUU9_GAET3</name>
<organism evidence="2">
    <name type="scientific">Gaeumannomyces tritici (strain R3-111a-1)</name>
    <name type="common">Wheat and barley take-all root rot fungus</name>
    <name type="synonym">Gaeumannomyces graminis var. tritici</name>
    <dbReference type="NCBI Taxonomy" id="644352"/>
    <lineage>
        <taxon>Eukaryota</taxon>
        <taxon>Fungi</taxon>
        <taxon>Dikarya</taxon>
        <taxon>Ascomycota</taxon>
        <taxon>Pezizomycotina</taxon>
        <taxon>Sordariomycetes</taxon>
        <taxon>Sordariomycetidae</taxon>
        <taxon>Magnaporthales</taxon>
        <taxon>Magnaporthaceae</taxon>
        <taxon>Gaeumannomyces</taxon>
    </lineage>
</organism>
<reference evidence="3" key="4">
    <citation type="journal article" date="2015" name="G3 (Bethesda)">
        <title>Genome sequences of three phytopathogenic species of the Magnaporthaceae family of fungi.</title>
        <authorList>
            <person name="Okagaki L.H."/>
            <person name="Nunes C.C."/>
            <person name="Sailsbery J."/>
            <person name="Clay B."/>
            <person name="Brown D."/>
            <person name="John T."/>
            <person name="Oh Y."/>
            <person name="Young N."/>
            <person name="Fitzgerald M."/>
            <person name="Haas B.J."/>
            <person name="Zeng Q."/>
            <person name="Young S."/>
            <person name="Adiconis X."/>
            <person name="Fan L."/>
            <person name="Levin J.Z."/>
            <person name="Mitchell T.K."/>
            <person name="Okubara P.A."/>
            <person name="Farman M.L."/>
            <person name="Kohn L.M."/>
            <person name="Birren B."/>
            <person name="Ma L.-J."/>
            <person name="Dean R.A."/>
        </authorList>
    </citation>
    <scope>NUCLEOTIDE SEQUENCE</scope>
    <source>
        <strain evidence="3">R3-111a-1</strain>
    </source>
</reference>
<dbReference type="RefSeq" id="XP_009221118.1">
    <property type="nucleotide sequence ID" value="XM_009222854.1"/>
</dbReference>
<sequence length="125" mass="14165">MAGLITWRHYPAIDLSRIRPLSNTFKILLSRRSYRWTSGRLSYGLHRCDKTRSTTPAATSTGADTTPASTRDVITREHSRIHVGNNIYNHAGTNGNPCPAALRTTNPRHDKARIEYRYRFKGPAE</sequence>
<reference evidence="4" key="1">
    <citation type="submission" date="2010-07" db="EMBL/GenBank/DDBJ databases">
        <title>The genome sequence of Gaeumannomyces graminis var. tritici strain R3-111a-1.</title>
        <authorList>
            <consortium name="The Broad Institute Genome Sequencing Platform"/>
            <person name="Ma L.-J."/>
            <person name="Dead R."/>
            <person name="Young S."/>
            <person name="Zeng Q."/>
            <person name="Koehrsen M."/>
            <person name="Alvarado L."/>
            <person name="Berlin A."/>
            <person name="Chapman S.B."/>
            <person name="Chen Z."/>
            <person name="Freedman E."/>
            <person name="Gellesch M."/>
            <person name="Goldberg J."/>
            <person name="Griggs A."/>
            <person name="Gujja S."/>
            <person name="Heilman E.R."/>
            <person name="Heiman D."/>
            <person name="Hepburn T."/>
            <person name="Howarth C."/>
            <person name="Jen D."/>
            <person name="Larson L."/>
            <person name="Mehta T."/>
            <person name="Neiman D."/>
            <person name="Pearson M."/>
            <person name="Roberts A."/>
            <person name="Saif S."/>
            <person name="Shea T."/>
            <person name="Shenoy N."/>
            <person name="Sisk P."/>
            <person name="Stolte C."/>
            <person name="Sykes S."/>
            <person name="Walk T."/>
            <person name="White J."/>
            <person name="Yandava C."/>
            <person name="Haas B."/>
            <person name="Nusbaum C."/>
            <person name="Birren B."/>
        </authorList>
    </citation>
    <scope>NUCLEOTIDE SEQUENCE [LARGE SCALE GENOMIC DNA]</scope>
    <source>
        <strain evidence="4">R3-111a-1</strain>
    </source>
</reference>
<evidence type="ECO:0000313" key="4">
    <source>
        <dbReference type="Proteomes" id="UP000006039"/>
    </source>
</evidence>
<keyword evidence="4" id="KW-1185">Reference proteome</keyword>
<reference evidence="3" key="5">
    <citation type="submission" date="2018-04" db="UniProtKB">
        <authorList>
            <consortium name="EnsemblFungi"/>
        </authorList>
    </citation>
    <scope>IDENTIFICATION</scope>
    <source>
        <strain evidence="3">R3-111a-1</strain>
    </source>
</reference>
<reference evidence="2" key="2">
    <citation type="submission" date="2010-07" db="EMBL/GenBank/DDBJ databases">
        <authorList>
            <consortium name="The Broad Institute Genome Sequencing Platform"/>
            <consortium name="Broad Institute Genome Sequencing Center for Infectious Disease"/>
            <person name="Ma L.-J."/>
            <person name="Dead R."/>
            <person name="Young S."/>
            <person name="Zeng Q."/>
            <person name="Koehrsen M."/>
            <person name="Alvarado L."/>
            <person name="Berlin A."/>
            <person name="Chapman S.B."/>
            <person name="Chen Z."/>
            <person name="Freedman E."/>
            <person name="Gellesch M."/>
            <person name="Goldberg J."/>
            <person name="Griggs A."/>
            <person name="Gujja S."/>
            <person name="Heilman E.R."/>
            <person name="Heiman D."/>
            <person name="Hepburn T."/>
            <person name="Howarth C."/>
            <person name="Jen D."/>
            <person name="Larson L."/>
            <person name="Mehta T."/>
            <person name="Neiman D."/>
            <person name="Pearson M."/>
            <person name="Roberts A."/>
            <person name="Saif S."/>
            <person name="Shea T."/>
            <person name="Shenoy N."/>
            <person name="Sisk P."/>
            <person name="Stolte C."/>
            <person name="Sykes S."/>
            <person name="Walk T."/>
            <person name="White J."/>
            <person name="Yandava C."/>
            <person name="Haas B."/>
            <person name="Nusbaum C."/>
            <person name="Birren B."/>
        </authorList>
    </citation>
    <scope>NUCLEOTIDE SEQUENCE</scope>
    <source>
        <strain evidence="2">R3-111a-1</strain>
    </source>
</reference>
<evidence type="ECO:0000313" key="3">
    <source>
        <dbReference type="EnsemblFungi" id="EJT79973"/>
    </source>
</evidence>
<dbReference type="Proteomes" id="UP000006039">
    <property type="component" value="Unassembled WGS sequence"/>
</dbReference>
<dbReference type="AlphaFoldDB" id="J3NUU9"/>
<feature type="compositionally biased region" description="Polar residues" evidence="1">
    <location>
        <begin position="87"/>
        <end position="96"/>
    </location>
</feature>